<evidence type="ECO:0000313" key="3">
    <source>
        <dbReference type="Proteomes" id="UP000265520"/>
    </source>
</evidence>
<reference evidence="2 3" key="1">
    <citation type="journal article" date="2018" name="Front. Plant Sci.">
        <title>Red Clover (Trifolium pratense) and Zigzag Clover (T. medium) - A Picture of Genomic Similarities and Differences.</title>
        <authorList>
            <person name="Dluhosova J."/>
            <person name="Istvanek J."/>
            <person name="Nedelnik J."/>
            <person name="Repkova J."/>
        </authorList>
    </citation>
    <scope>NUCLEOTIDE SEQUENCE [LARGE SCALE GENOMIC DNA]</scope>
    <source>
        <strain evidence="3">cv. 10/8</strain>
        <tissue evidence="2">Leaf</tissue>
    </source>
</reference>
<dbReference type="EMBL" id="LXQA010126358">
    <property type="protein sequence ID" value="MCI21700.1"/>
    <property type="molecule type" value="Genomic_DNA"/>
</dbReference>
<dbReference type="AlphaFoldDB" id="A0A392QD89"/>
<dbReference type="Proteomes" id="UP000265520">
    <property type="component" value="Unassembled WGS sequence"/>
</dbReference>
<accession>A0A392QD89</accession>
<keyword evidence="3" id="KW-1185">Reference proteome</keyword>
<sequence>IFHHTTSSAHRKPDLQDHFQRQTTRLLDHQTHVQDAWDQEYNQAHPEQFMSDDEMAREIDEAVYEPKPDQFFTAPGGSSSRGGQ</sequence>
<evidence type="ECO:0000313" key="2">
    <source>
        <dbReference type="EMBL" id="MCI21700.1"/>
    </source>
</evidence>
<organism evidence="2 3">
    <name type="scientific">Trifolium medium</name>
    <dbReference type="NCBI Taxonomy" id="97028"/>
    <lineage>
        <taxon>Eukaryota</taxon>
        <taxon>Viridiplantae</taxon>
        <taxon>Streptophyta</taxon>
        <taxon>Embryophyta</taxon>
        <taxon>Tracheophyta</taxon>
        <taxon>Spermatophyta</taxon>
        <taxon>Magnoliopsida</taxon>
        <taxon>eudicotyledons</taxon>
        <taxon>Gunneridae</taxon>
        <taxon>Pentapetalae</taxon>
        <taxon>rosids</taxon>
        <taxon>fabids</taxon>
        <taxon>Fabales</taxon>
        <taxon>Fabaceae</taxon>
        <taxon>Papilionoideae</taxon>
        <taxon>50 kb inversion clade</taxon>
        <taxon>NPAAA clade</taxon>
        <taxon>Hologalegina</taxon>
        <taxon>IRL clade</taxon>
        <taxon>Trifolieae</taxon>
        <taxon>Trifolium</taxon>
    </lineage>
</organism>
<feature type="region of interest" description="Disordered" evidence="1">
    <location>
        <begin position="64"/>
        <end position="84"/>
    </location>
</feature>
<proteinExistence type="predicted"/>
<comment type="caution">
    <text evidence="2">The sequence shown here is derived from an EMBL/GenBank/DDBJ whole genome shotgun (WGS) entry which is preliminary data.</text>
</comment>
<protein>
    <submittedName>
        <fullName evidence="2">Uncharacterized protein</fullName>
    </submittedName>
</protein>
<feature type="non-terminal residue" evidence="2">
    <location>
        <position position="1"/>
    </location>
</feature>
<evidence type="ECO:0000256" key="1">
    <source>
        <dbReference type="SAM" id="MobiDB-lite"/>
    </source>
</evidence>
<name>A0A392QD89_9FABA</name>